<dbReference type="InterPro" id="IPR008278">
    <property type="entry name" value="4-PPantetheinyl_Trfase_dom"/>
</dbReference>
<comment type="similarity">
    <text evidence="1">Belongs to the P-Pant transferase superfamily. Gsp/Sfp/HetI/AcpT family.</text>
</comment>
<name>G7ZH42_AZOL4</name>
<dbReference type="Proteomes" id="UP000005667">
    <property type="component" value="Plasmid AZO_p4"/>
</dbReference>
<dbReference type="OrthoDB" id="9808281at2"/>
<dbReference type="Gene3D" id="3.90.470.20">
    <property type="entry name" value="4'-phosphopantetheinyl transferase domain"/>
    <property type="match status" value="1"/>
</dbReference>
<dbReference type="AlphaFoldDB" id="G7ZH42"/>
<sequence>MHDMNVTVAAGGCADDYVPRPGVVRVWFADLTALSAHKGAMRALLSADEVERADRFLMERLTDRFVLRRGLLRLLLGRCTGRDPAELAFDYGTHGKPALPGGPSFNLSDSEDSLAIAVAAQGRIGVDIERLRPIESADGIADRFFHATERAALQALGPEGRDEGFLLAWTRKEAFIKAAGVGLSMPLDQFAVEVTPGVPPALLEIGEGLRGDVGLPADWSLFDRRVLPGTVAAIAAHGTGWAVETRVVDAEFVG</sequence>
<evidence type="ECO:0000256" key="2">
    <source>
        <dbReference type="ARBA" id="ARBA00022679"/>
    </source>
</evidence>
<dbReference type="SUPFAM" id="SSF56214">
    <property type="entry name" value="4'-phosphopantetheinyl transferase"/>
    <property type="match status" value="2"/>
</dbReference>
<reference evidence="5" key="1">
    <citation type="journal article" date="2011" name="PLoS Genet.">
        <title>Azospirillum genomes reveal transition of bacteria from aquatic to terrestrial environments.</title>
        <authorList>
            <person name="Wisniewski-Dye F."/>
            <person name="Borziak K."/>
            <person name="Khalsa-Moyers G."/>
            <person name="Alexandre G."/>
            <person name="Sukharnikov L.O."/>
            <person name="Wuichet K."/>
            <person name="Hurst G.B."/>
            <person name="McDonald W.H."/>
            <person name="Robertson J.S."/>
            <person name="Barbe V."/>
            <person name="Calteau A."/>
            <person name="Rouy Z."/>
            <person name="Mangenot S."/>
            <person name="Prigent-Combaret C."/>
            <person name="Normand P."/>
            <person name="Boyer M."/>
            <person name="Siguier P."/>
            <person name="Dessaux Y."/>
            <person name="Elmerich C."/>
            <person name="Condemine G."/>
            <person name="Krishnen G."/>
            <person name="Kennedy I."/>
            <person name="Paterson A.H."/>
            <person name="Gonzalez V."/>
            <person name="Mavingui P."/>
            <person name="Zhulin I.B."/>
        </authorList>
    </citation>
    <scope>NUCLEOTIDE SEQUENCE [LARGE SCALE GENOMIC DNA]</scope>
    <source>
        <strain evidence="5">4B</strain>
    </source>
</reference>
<dbReference type="InterPro" id="IPR050559">
    <property type="entry name" value="P-Pant_transferase_sf"/>
</dbReference>
<dbReference type="KEGG" id="ali:AZOLI_p40336"/>
<evidence type="ECO:0000313" key="5">
    <source>
        <dbReference type="Proteomes" id="UP000005667"/>
    </source>
</evidence>
<proteinExistence type="inferred from homology"/>
<dbReference type="InterPro" id="IPR037143">
    <property type="entry name" value="4-PPantetheinyl_Trfase_dom_sf"/>
</dbReference>
<keyword evidence="4" id="KW-0614">Plasmid</keyword>
<dbReference type="Pfam" id="PF01648">
    <property type="entry name" value="ACPS"/>
    <property type="match status" value="1"/>
</dbReference>
<dbReference type="GO" id="GO:0000287">
    <property type="term" value="F:magnesium ion binding"/>
    <property type="evidence" value="ECO:0007669"/>
    <property type="project" value="InterPro"/>
</dbReference>
<keyword evidence="5" id="KW-1185">Reference proteome</keyword>
<dbReference type="PANTHER" id="PTHR12215:SF10">
    <property type="entry name" value="L-AMINOADIPATE-SEMIALDEHYDE DEHYDROGENASE-PHOSPHOPANTETHEINYL TRANSFERASE"/>
    <property type="match status" value="1"/>
</dbReference>
<protein>
    <submittedName>
        <fullName evidence="4">4'-phosphopantetheinyl transferase</fullName>
    </submittedName>
</protein>
<geneLocation type="plasmid" evidence="4 5">
    <name>AZO_p4</name>
</geneLocation>
<gene>
    <name evidence="4" type="ordered locus">AZOLI_p40336</name>
</gene>
<evidence type="ECO:0000313" key="4">
    <source>
        <dbReference type="EMBL" id="CBS90724.1"/>
    </source>
</evidence>
<feature type="domain" description="4'-phosphopantetheinyl transferase" evidence="3">
    <location>
        <begin position="123"/>
        <end position="204"/>
    </location>
</feature>
<dbReference type="GO" id="GO:0008897">
    <property type="term" value="F:holo-[acyl-carrier-protein] synthase activity"/>
    <property type="evidence" value="ECO:0007669"/>
    <property type="project" value="InterPro"/>
</dbReference>
<keyword evidence="2 4" id="KW-0808">Transferase</keyword>
<dbReference type="EMBL" id="FQ311872">
    <property type="protein sequence ID" value="CBS90724.1"/>
    <property type="molecule type" value="Genomic_DNA"/>
</dbReference>
<dbReference type="RefSeq" id="WP_014189575.1">
    <property type="nucleotide sequence ID" value="NC_016587.1"/>
</dbReference>
<evidence type="ECO:0000256" key="1">
    <source>
        <dbReference type="ARBA" id="ARBA00010990"/>
    </source>
</evidence>
<evidence type="ECO:0000259" key="3">
    <source>
        <dbReference type="Pfam" id="PF01648"/>
    </source>
</evidence>
<accession>G7ZH42</accession>
<dbReference type="GO" id="GO:0005829">
    <property type="term" value="C:cytosol"/>
    <property type="evidence" value="ECO:0007669"/>
    <property type="project" value="TreeGrafter"/>
</dbReference>
<dbReference type="GO" id="GO:0019878">
    <property type="term" value="P:lysine biosynthetic process via aminoadipic acid"/>
    <property type="evidence" value="ECO:0007669"/>
    <property type="project" value="TreeGrafter"/>
</dbReference>
<dbReference type="PANTHER" id="PTHR12215">
    <property type="entry name" value="PHOSPHOPANTETHEINE TRANSFERASE"/>
    <property type="match status" value="1"/>
</dbReference>
<organism evidence="4 5">
    <name type="scientific">Azospirillum lipoferum (strain 4B)</name>
    <dbReference type="NCBI Taxonomy" id="862719"/>
    <lineage>
        <taxon>Bacteria</taxon>
        <taxon>Pseudomonadati</taxon>
        <taxon>Pseudomonadota</taxon>
        <taxon>Alphaproteobacteria</taxon>
        <taxon>Rhodospirillales</taxon>
        <taxon>Azospirillaceae</taxon>
        <taxon>Azospirillum</taxon>
    </lineage>
</organism>
<dbReference type="HOGENOM" id="CLU_057011_2_3_5"/>